<dbReference type="Proteomes" id="UP000249005">
    <property type="component" value="Chromosome 1"/>
</dbReference>
<feature type="signal peptide" evidence="1">
    <location>
        <begin position="1"/>
        <end position="21"/>
    </location>
</feature>
<keyword evidence="1" id="KW-0732">Signal</keyword>
<dbReference type="AlphaFoldDB" id="A0A2X4XFA3"/>
<accession>A0A2X4XFA3</accession>
<keyword evidence="3" id="KW-1185">Reference proteome</keyword>
<protein>
    <recommendedName>
        <fullName evidence="4">TraB family</fullName>
    </recommendedName>
</protein>
<evidence type="ECO:0000313" key="2">
    <source>
        <dbReference type="EMBL" id="SQI38565.1"/>
    </source>
</evidence>
<organism evidence="2 3">
    <name type="scientific">Leminorella richardii</name>
    <dbReference type="NCBI Taxonomy" id="158841"/>
    <lineage>
        <taxon>Bacteria</taxon>
        <taxon>Pseudomonadati</taxon>
        <taxon>Pseudomonadota</taxon>
        <taxon>Gammaproteobacteria</taxon>
        <taxon>Enterobacterales</taxon>
        <taxon>Budviciaceae</taxon>
        <taxon>Leminorella</taxon>
    </lineage>
</organism>
<dbReference type="KEGG" id="lri:NCTC12151_01202"/>
<evidence type="ECO:0000256" key="1">
    <source>
        <dbReference type="SAM" id="SignalP"/>
    </source>
</evidence>
<name>A0A2X4XFA3_9GAMM</name>
<feature type="chain" id="PRO_5016052367" description="TraB family" evidence="1">
    <location>
        <begin position="22"/>
        <end position="67"/>
    </location>
</feature>
<sequence length="67" mass="7335">MKRILRRLAVMLGLVPSLPYAYPAFDVVTDGGSRFHLVGSIHMGSREMALLPPFTAPANSTGRCAYR</sequence>
<proteinExistence type="predicted"/>
<evidence type="ECO:0008006" key="4">
    <source>
        <dbReference type="Google" id="ProtNLM"/>
    </source>
</evidence>
<dbReference type="EMBL" id="LS483470">
    <property type="protein sequence ID" value="SQI38565.1"/>
    <property type="molecule type" value="Genomic_DNA"/>
</dbReference>
<gene>
    <name evidence="2" type="ORF">NCTC12151_01202</name>
</gene>
<evidence type="ECO:0000313" key="3">
    <source>
        <dbReference type="Proteomes" id="UP000249005"/>
    </source>
</evidence>
<reference evidence="2 3" key="1">
    <citation type="submission" date="2018-06" db="EMBL/GenBank/DDBJ databases">
        <authorList>
            <consortium name="Pathogen Informatics"/>
            <person name="Doyle S."/>
        </authorList>
    </citation>
    <scope>NUCLEOTIDE SEQUENCE [LARGE SCALE GENOMIC DNA]</scope>
    <source>
        <strain evidence="2 3">NCTC12151</strain>
    </source>
</reference>